<evidence type="ECO:0000313" key="4">
    <source>
        <dbReference type="EMBL" id="MBE9023510.1"/>
    </source>
</evidence>
<dbReference type="Proteomes" id="UP000622533">
    <property type="component" value="Unassembled WGS sequence"/>
</dbReference>
<accession>A0A8J6ZLB0</accession>
<dbReference type="Gene3D" id="1.50.10.100">
    <property type="entry name" value="Chondroitin AC/alginate lyase"/>
    <property type="match status" value="1"/>
</dbReference>
<protein>
    <submittedName>
        <fullName evidence="4">Alginate lyase family protein</fullName>
    </submittedName>
</protein>
<keyword evidence="5" id="KW-1185">Reference proteome</keyword>
<name>A0A8J6ZLB0_DESMC</name>
<reference evidence="4" key="1">
    <citation type="submission" date="2020-10" db="EMBL/GenBank/DDBJ databases">
        <authorList>
            <person name="Castelo-Branco R."/>
            <person name="Eusebio N."/>
            <person name="Adriana R."/>
            <person name="Vieira A."/>
            <person name="Brugerolle De Fraissinette N."/>
            <person name="Rezende De Castro R."/>
            <person name="Schneider M.P."/>
            <person name="Vasconcelos V."/>
            <person name="Leao P.N."/>
        </authorList>
    </citation>
    <scope>NUCLEOTIDE SEQUENCE</scope>
    <source>
        <strain evidence="4">LEGE 12446</strain>
    </source>
</reference>
<organism evidence="4 5">
    <name type="scientific">Desmonostoc muscorum LEGE 12446</name>
    <dbReference type="NCBI Taxonomy" id="1828758"/>
    <lineage>
        <taxon>Bacteria</taxon>
        <taxon>Bacillati</taxon>
        <taxon>Cyanobacteriota</taxon>
        <taxon>Cyanophyceae</taxon>
        <taxon>Nostocales</taxon>
        <taxon>Nostocaceae</taxon>
        <taxon>Desmonostoc</taxon>
    </lineage>
</organism>
<evidence type="ECO:0000256" key="2">
    <source>
        <dbReference type="ARBA" id="ARBA00023239"/>
    </source>
</evidence>
<comment type="caution">
    <text evidence="4">The sequence shown here is derived from an EMBL/GenBank/DDBJ whole genome shotgun (WGS) entry which is preliminary data.</text>
</comment>
<dbReference type="InterPro" id="IPR008397">
    <property type="entry name" value="Alginate_lyase_dom"/>
</dbReference>
<dbReference type="InterPro" id="IPR008929">
    <property type="entry name" value="Chondroitin_lyas"/>
</dbReference>
<keyword evidence="2 4" id="KW-0456">Lyase</keyword>
<dbReference type="GO" id="GO:0042597">
    <property type="term" value="C:periplasmic space"/>
    <property type="evidence" value="ECO:0007669"/>
    <property type="project" value="InterPro"/>
</dbReference>
<dbReference type="EMBL" id="JADEXS010000167">
    <property type="protein sequence ID" value="MBE9023510.1"/>
    <property type="molecule type" value="Genomic_DNA"/>
</dbReference>
<proteinExistence type="predicted"/>
<evidence type="ECO:0000313" key="5">
    <source>
        <dbReference type="Proteomes" id="UP000622533"/>
    </source>
</evidence>
<evidence type="ECO:0000256" key="1">
    <source>
        <dbReference type="ARBA" id="ARBA00022729"/>
    </source>
</evidence>
<feature type="domain" description="Alginate lyase" evidence="3">
    <location>
        <begin position="356"/>
        <end position="573"/>
    </location>
</feature>
<dbReference type="SUPFAM" id="SSF48230">
    <property type="entry name" value="Chondroitin AC/alginate lyase"/>
    <property type="match status" value="1"/>
</dbReference>
<evidence type="ECO:0000259" key="3">
    <source>
        <dbReference type="Pfam" id="PF05426"/>
    </source>
</evidence>
<dbReference type="AlphaFoldDB" id="A0A8J6ZLB0"/>
<keyword evidence="1" id="KW-0732">Signal</keyword>
<gene>
    <name evidence="4" type="ORF">IQ276_14050</name>
</gene>
<dbReference type="GO" id="GO:0016829">
    <property type="term" value="F:lyase activity"/>
    <property type="evidence" value="ECO:0007669"/>
    <property type="project" value="UniProtKB-KW"/>
</dbReference>
<sequence>MDKDNTFVLYLILGHDLSTRHKKGQTLENTEFILKYEPFLIKCNKRWVVNRIVDSEYEKAILKLLNKYNQKYIHIPFIQEEYTRIDFDFQGFFEFKFHDKQYIKTLNFDQRKLENYLYRYKILYVMNNNKARNIALCEGRTLAKWVLPWDGNCFLTKNAWAKIVDDVESFENNKYFIVPMSRVLNNELLLDLNFNQNPTEEPQIIFRRDAKEEFDENRWYSNRPKAELLSRLSVPGVWNQWGLQPWEKEKKQLLSKSEQFHFTGWVARLFSGVSECEQDVSKRVEIRFYAIKEFLNDLDEQIVSQTLSKNNLLIYNEVNLLKTRQAWQSGDSEVFELISHLLLVVKNINDEQKCFQLMVDYTIQLAIAWYFTGDEQYAIRATKLVRIWLIELAIYINPHLGSAKCKKQSETTYYQILKNTNFYVLLDAIVILSPSGYWTTSDDESLKFLCLNFLNWLQDNNQNTNQNKQSIHINTHSLLVASLAAFIHDIRTLIHVVQHSKLLLMQQFEQNATQSLQKNRSDVFSCYVLNLQVWVNLAQISQHIGIDLWKFQYQDQQIFAKLFQWLLPYYQKPWTYNQSSNFDIQRLLPLYYVACHQYPELQFEIDTSTIISKYQVQPTFSHEFKIIPYWLFSL</sequence>
<dbReference type="Pfam" id="PF05426">
    <property type="entry name" value="Alginate_lyase"/>
    <property type="match status" value="1"/>
</dbReference>